<comment type="caution">
    <text evidence="2">The sequence shown here is derived from an EMBL/GenBank/DDBJ whole genome shotgun (WGS) entry which is preliminary data.</text>
</comment>
<keyword evidence="3" id="KW-1185">Reference proteome</keyword>
<keyword evidence="1" id="KW-1133">Transmembrane helix</keyword>
<dbReference type="EMBL" id="JAQQWP010000001">
    <property type="protein sequence ID" value="KAK8132679.1"/>
    <property type="molecule type" value="Genomic_DNA"/>
</dbReference>
<organism evidence="2 3">
    <name type="scientific">Apiospora kogelbergensis</name>
    <dbReference type="NCBI Taxonomy" id="1337665"/>
    <lineage>
        <taxon>Eukaryota</taxon>
        <taxon>Fungi</taxon>
        <taxon>Dikarya</taxon>
        <taxon>Ascomycota</taxon>
        <taxon>Pezizomycotina</taxon>
        <taxon>Sordariomycetes</taxon>
        <taxon>Xylariomycetidae</taxon>
        <taxon>Amphisphaeriales</taxon>
        <taxon>Apiosporaceae</taxon>
        <taxon>Apiospora</taxon>
    </lineage>
</organism>
<feature type="transmembrane region" description="Helical" evidence="1">
    <location>
        <begin position="235"/>
        <end position="258"/>
    </location>
</feature>
<evidence type="ECO:0000313" key="3">
    <source>
        <dbReference type="Proteomes" id="UP001392437"/>
    </source>
</evidence>
<dbReference type="AlphaFoldDB" id="A0AAW0RD51"/>
<gene>
    <name evidence="2" type="ORF">PG999_000852</name>
</gene>
<sequence>MVTPTRQILGPLTTPWPQPEGCSVIVRKDSSYTGELWQGQSCQMTGSSSQSNYWIHQAHECFPPRTADVTTPSNSIYDNWGFYSPGIACPASWTRACTLTYGEVSGALALLSPMTLQAGETAAGCCPESYTCMAGYPKCRRLLTTPFGAIMCDATAVGVQIPVPSPFLNKEGAGTSVASFTIGMPMVQVVWKETDWPVTMTSQPSSRPTSVATETNATVKSTDTAAAGLSEGAKVGLAVGASLGAVIVFISITFFIFVRRQRRSRAVNAVEAAWQTSGSGIPHQQTQQYCMQQNGELPAFSSPSELSDGHKGPFTTVELAGHVGRLLPTKSSCG</sequence>
<evidence type="ECO:0000256" key="1">
    <source>
        <dbReference type="SAM" id="Phobius"/>
    </source>
</evidence>
<name>A0AAW0RD51_9PEZI</name>
<dbReference type="Proteomes" id="UP001392437">
    <property type="component" value="Unassembled WGS sequence"/>
</dbReference>
<accession>A0AAW0RD51</accession>
<evidence type="ECO:0000313" key="2">
    <source>
        <dbReference type="EMBL" id="KAK8132679.1"/>
    </source>
</evidence>
<protein>
    <submittedName>
        <fullName evidence="2">Transmembrane alpha-helix domain-containing protein</fullName>
    </submittedName>
</protein>
<reference evidence="2 3" key="1">
    <citation type="submission" date="2023-01" db="EMBL/GenBank/DDBJ databases">
        <title>Analysis of 21 Apiospora genomes using comparative genomics revels a genus with tremendous synthesis potential of carbohydrate active enzymes and secondary metabolites.</title>
        <authorList>
            <person name="Sorensen T."/>
        </authorList>
    </citation>
    <scope>NUCLEOTIDE SEQUENCE [LARGE SCALE GENOMIC DNA]</scope>
    <source>
        <strain evidence="2 3">CBS 117206</strain>
    </source>
</reference>
<keyword evidence="1 2" id="KW-0812">Transmembrane</keyword>
<keyword evidence="1" id="KW-0472">Membrane</keyword>
<proteinExistence type="predicted"/>